<dbReference type="AlphaFoldDB" id="A0A1X7TZ85"/>
<dbReference type="InParanoid" id="A0A1X7TZ85"/>
<dbReference type="GO" id="GO:0005739">
    <property type="term" value="C:mitochondrion"/>
    <property type="evidence" value="ECO:0007669"/>
    <property type="project" value="InterPro"/>
</dbReference>
<protein>
    <submittedName>
        <fullName evidence="1">Uncharacterized protein</fullName>
    </submittedName>
</protein>
<dbReference type="InterPro" id="IPR032053">
    <property type="entry name" value="Ribosomal_mS34"/>
</dbReference>
<proteinExistence type="predicted"/>
<reference evidence="1" key="1">
    <citation type="submission" date="2017-05" db="UniProtKB">
        <authorList>
            <consortium name="EnsemblMetazoa"/>
        </authorList>
    </citation>
    <scope>IDENTIFICATION</scope>
</reference>
<dbReference type="GO" id="GO:0003735">
    <property type="term" value="F:structural constituent of ribosome"/>
    <property type="evidence" value="ECO:0007669"/>
    <property type="project" value="InterPro"/>
</dbReference>
<organism evidence="1">
    <name type="scientific">Amphimedon queenslandica</name>
    <name type="common">Sponge</name>
    <dbReference type="NCBI Taxonomy" id="400682"/>
    <lineage>
        <taxon>Eukaryota</taxon>
        <taxon>Metazoa</taxon>
        <taxon>Porifera</taxon>
        <taxon>Demospongiae</taxon>
        <taxon>Heteroscleromorpha</taxon>
        <taxon>Haplosclerida</taxon>
        <taxon>Niphatidae</taxon>
        <taxon>Amphimedon</taxon>
    </lineage>
</organism>
<dbReference type="Pfam" id="PF16053">
    <property type="entry name" value="MRP-S34"/>
    <property type="match status" value="1"/>
</dbReference>
<dbReference type="EnsemblMetazoa" id="Aqu2.1.20834_001">
    <property type="protein sequence ID" value="Aqu2.1.20834_001"/>
    <property type="gene ID" value="Aqu2.1.20834"/>
</dbReference>
<evidence type="ECO:0000313" key="1">
    <source>
        <dbReference type="EnsemblMetazoa" id="Aqu2.1.20834_001"/>
    </source>
</evidence>
<name>A0A1X7TZ85_AMPQE</name>
<dbReference type="PANTHER" id="PTHR28589">
    <property type="entry name" value="28S RIBOSOMAL PROTEIN S34, MITOCHONDRIAL"/>
    <property type="match status" value="1"/>
</dbReference>
<dbReference type="PANTHER" id="PTHR28589:SF1">
    <property type="entry name" value="SMALL RIBOSOMAL SUBUNIT PROTEIN MS34"/>
    <property type="match status" value="1"/>
</dbReference>
<sequence length="121" mass="14125">MASLITETVLKTLKESDPKKLFFHLYRLPHFGVGRRFVRVTWGDHTVKGKEEDGGKQNPPTFWTITRVQPDGELKGGQVWGNLTWKGNLDPKERRILSHDLRDWKLILLNEDEKKTNYNNP</sequence>
<accession>A0A1X7TZ85</accession>